<feature type="compositionally biased region" description="Polar residues" evidence="1">
    <location>
        <begin position="1"/>
        <end position="12"/>
    </location>
</feature>
<protein>
    <recommendedName>
        <fullName evidence="2">GmrSD restriction endonucleases N-terminal domain-containing protein</fullName>
    </recommendedName>
</protein>
<feature type="region of interest" description="Disordered" evidence="1">
    <location>
        <begin position="1"/>
        <end position="45"/>
    </location>
</feature>
<feature type="compositionally biased region" description="Acidic residues" evidence="1">
    <location>
        <begin position="16"/>
        <end position="31"/>
    </location>
</feature>
<feature type="domain" description="GmrSD restriction endonucleases N-terminal" evidence="2">
    <location>
        <begin position="71"/>
        <end position="154"/>
    </location>
</feature>
<dbReference type="Pfam" id="PF03235">
    <property type="entry name" value="GmrSD_N"/>
    <property type="match status" value="1"/>
</dbReference>
<gene>
    <name evidence="3" type="ORF">CPB84DRAFT_1674984</name>
</gene>
<feature type="region of interest" description="Disordered" evidence="1">
    <location>
        <begin position="372"/>
        <end position="435"/>
    </location>
</feature>
<evidence type="ECO:0000313" key="4">
    <source>
        <dbReference type="Proteomes" id="UP000724874"/>
    </source>
</evidence>
<accession>A0A9P5NS90</accession>
<evidence type="ECO:0000259" key="2">
    <source>
        <dbReference type="Pfam" id="PF03235"/>
    </source>
</evidence>
<reference evidence="3" key="1">
    <citation type="submission" date="2020-11" db="EMBL/GenBank/DDBJ databases">
        <authorList>
            <consortium name="DOE Joint Genome Institute"/>
            <person name="Ahrendt S."/>
            <person name="Riley R."/>
            <person name="Andreopoulos W."/>
            <person name="LaButti K."/>
            <person name="Pangilinan J."/>
            <person name="Ruiz-duenas F.J."/>
            <person name="Barrasa J.M."/>
            <person name="Sanchez-Garcia M."/>
            <person name="Camarero S."/>
            <person name="Miyauchi S."/>
            <person name="Serrano A."/>
            <person name="Linde D."/>
            <person name="Babiker R."/>
            <person name="Drula E."/>
            <person name="Ayuso-Fernandez I."/>
            <person name="Pacheco R."/>
            <person name="Padilla G."/>
            <person name="Ferreira P."/>
            <person name="Barriuso J."/>
            <person name="Kellner H."/>
            <person name="Castanera R."/>
            <person name="Alfaro M."/>
            <person name="Ramirez L."/>
            <person name="Pisabarro A.G."/>
            <person name="Kuo A."/>
            <person name="Tritt A."/>
            <person name="Lipzen A."/>
            <person name="He G."/>
            <person name="Yan M."/>
            <person name="Ng V."/>
            <person name="Cullen D."/>
            <person name="Martin F."/>
            <person name="Rosso M.-N."/>
            <person name="Henrissat B."/>
            <person name="Hibbett D."/>
            <person name="Martinez A.T."/>
            <person name="Grigoriev I.V."/>
        </authorList>
    </citation>
    <scope>NUCLEOTIDE SEQUENCE</scope>
    <source>
        <strain evidence="3">AH 44721</strain>
    </source>
</reference>
<sequence>MNGATGKSPTIKTENEVDQLVDDDEFDDDQEQGGGGTEVHDVALQPPTDQLLTTETLHFMIHEGLISLDAPYQREIVWPDTKKVSLIDSVFRNFYIPPVIFAVHTDPEGHEVRVCVDGKQRLTSIQRFMDGLIPHVDTRSKKRYWYRPSPKETDKDVIPPYLMDEFKAKKIRVVEYHGIAPGMEREVFQRVQLGMPLTAAEKLQAIASPWAQWVWHLESKHISLENGLGEKLQWDTKRGREFQNLAHMIFCCDGLPEQHLPSPQKMEKWMSRMEEPPREFRDRMDDVLRCLWVLATESSYNQAFTGKKITQRIAPVEFIFIGVLLYILRQESYEVKAKAVYKLRIGIREQFKDIRNNSKVGKAMWRLVDKLQDNPDGLSDEEEEEGPSISRKRKKKAANPDDDEDDEDYQGTSRPVKPRGPTGKPRGRPMKSQPV</sequence>
<evidence type="ECO:0000313" key="3">
    <source>
        <dbReference type="EMBL" id="KAF8907266.1"/>
    </source>
</evidence>
<comment type="caution">
    <text evidence="3">The sequence shown here is derived from an EMBL/GenBank/DDBJ whole genome shotgun (WGS) entry which is preliminary data.</text>
</comment>
<name>A0A9P5NS90_GYMJU</name>
<dbReference type="EMBL" id="JADNYJ010000015">
    <property type="protein sequence ID" value="KAF8907266.1"/>
    <property type="molecule type" value="Genomic_DNA"/>
</dbReference>
<proteinExistence type="predicted"/>
<dbReference type="Proteomes" id="UP000724874">
    <property type="component" value="Unassembled WGS sequence"/>
</dbReference>
<dbReference type="InterPro" id="IPR004919">
    <property type="entry name" value="GmrSD_N"/>
</dbReference>
<dbReference type="PANTHER" id="PTHR39639">
    <property type="entry name" value="CHROMOSOME 16, WHOLE GENOME SHOTGUN SEQUENCE"/>
    <property type="match status" value="1"/>
</dbReference>
<dbReference type="AlphaFoldDB" id="A0A9P5NS90"/>
<dbReference type="PANTHER" id="PTHR39639:SF1">
    <property type="entry name" value="DUF262 DOMAIN-CONTAINING PROTEIN"/>
    <property type="match status" value="1"/>
</dbReference>
<dbReference type="OrthoDB" id="5419821at2759"/>
<keyword evidence="4" id="KW-1185">Reference proteome</keyword>
<feature type="compositionally biased region" description="Acidic residues" evidence="1">
    <location>
        <begin position="400"/>
        <end position="409"/>
    </location>
</feature>
<evidence type="ECO:0000256" key="1">
    <source>
        <dbReference type="SAM" id="MobiDB-lite"/>
    </source>
</evidence>
<organism evidence="3 4">
    <name type="scientific">Gymnopilus junonius</name>
    <name type="common">Spectacular rustgill mushroom</name>
    <name type="synonym">Gymnopilus spectabilis subsp. junonius</name>
    <dbReference type="NCBI Taxonomy" id="109634"/>
    <lineage>
        <taxon>Eukaryota</taxon>
        <taxon>Fungi</taxon>
        <taxon>Dikarya</taxon>
        <taxon>Basidiomycota</taxon>
        <taxon>Agaricomycotina</taxon>
        <taxon>Agaricomycetes</taxon>
        <taxon>Agaricomycetidae</taxon>
        <taxon>Agaricales</taxon>
        <taxon>Agaricineae</taxon>
        <taxon>Hymenogastraceae</taxon>
        <taxon>Gymnopilus</taxon>
    </lineage>
</organism>